<proteinExistence type="predicted"/>
<keyword evidence="4 5" id="KW-0472">Membrane</keyword>
<evidence type="ECO:0000256" key="3">
    <source>
        <dbReference type="ARBA" id="ARBA00022989"/>
    </source>
</evidence>
<evidence type="ECO:0000256" key="1">
    <source>
        <dbReference type="ARBA" id="ARBA00004141"/>
    </source>
</evidence>
<gene>
    <name evidence="6" type="ORF">MNBD_ALPHA01-638</name>
</gene>
<feature type="transmembrane region" description="Helical" evidence="5">
    <location>
        <begin position="50"/>
        <end position="69"/>
    </location>
</feature>
<evidence type="ECO:0000313" key="6">
    <source>
        <dbReference type="EMBL" id="VAV94765.1"/>
    </source>
</evidence>
<evidence type="ECO:0000256" key="5">
    <source>
        <dbReference type="SAM" id="Phobius"/>
    </source>
</evidence>
<dbReference type="AlphaFoldDB" id="A0A3B0SIN3"/>
<reference evidence="6" key="1">
    <citation type="submission" date="2018-06" db="EMBL/GenBank/DDBJ databases">
        <authorList>
            <person name="Zhirakovskaya E."/>
        </authorList>
    </citation>
    <scope>NUCLEOTIDE SEQUENCE</scope>
</reference>
<protein>
    <recommendedName>
        <fullName evidence="7">DUF4870 domain-containing protein</fullName>
    </recommendedName>
</protein>
<keyword evidence="2 5" id="KW-0812">Transmembrane</keyword>
<dbReference type="PANTHER" id="PTHR36460">
    <property type="entry name" value="UPF0132 DOMAIN PROTEIN (AFU_ORTHOLOGUE AFUA_3G10255)"/>
    <property type="match status" value="1"/>
</dbReference>
<name>A0A3B0SIN3_9ZZZZ</name>
<dbReference type="InterPro" id="IPR019109">
    <property type="entry name" value="MamF_MmsF"/>
</dbReference>
<keyword evidence="3 5" id="KW-1133">Transmembrane helix</keyword>
<dbReference type="PANTHER" id="PTHR36460:SF1">
    <property type="entry name" value="UPF0132 DOMAIN PROTEIN (AFU_ORTHOLOGUE AFUA_3G10255)"/>
    <property type="match status" value="1"/>
</dbReference>
<sequence>MAALIQVRKIPAIVKLATVEVCFKLLYSSFKSKTKGKKMSKTSMGLEKNVASGLCYVFAWVTGLIFFLLEKEDEDVRFHAMQSMVTFGGLSLLNIALSVSLIGIPLIPLVAIIGFVLWILLMIKGFQGEKYKLPYVGDLAEKWASQIKI</sequence>
<accession>A0A3B0SIN3</accession>
<organism evidence="6">
    <name type="scientific">hydrothermal vent metagenome</name>
    <dbReference type="NCBI Taxonomy" id="652676"/>
    <lineage>
        <taxon>unclassified sequences</taxon>
        <taxon>metagenomes</taxon>
        <taxon>ecological metagenomes</taxon>
    </lineage>
</organism>
<evidence type="ECO:0000256" key="2">
    <source>
        <dbReference type="ARBA" id="ARBA00022692"/>
    </source>
</evidence>
<dbReference type="EMBL" id="UOEJ01000063">
    <property type="protein sequence ID" value="VAV94765.1"/>
    <property type="molecule type" value="Genomic_DNA"/>
</dbReference>
<evidence type="ECO:0008006" key="7">
    <source>
        <dbReference type="Google" id="ProtNLM"/>
    </source>
</evidence>
<dbReference type="Pfam" id="PF09685">
    <property type="entry name" value="MamF_MmsF"/>
    <property type="match status" value="1"/>
</dbReference>
<dbReference type="GO" id="GO:0016020">
    <property type="term" value="C:membrane"/>
    <property type="evidence" value="ECO:0007669"/>
    <property type="project" value="UniProtKB-SubCell"/>
</dbReference>
<comment type="subcellular location">
    <subcellularLocation>
        <location evidence="1">Membrane</location>
        <topology evidence="1">Multi-pass membrane protein</topology>
    </subcellularLocation>
</comment>
<feature type="transmembrane region" description="Helical" evidence="5">
    <location>
        <begin position="102"/>
        <end position="123"/>
    </location>
</feature>
<evidence type="ECO:0000256" key="4">
    <source>
        <dbReference type="ARBA" id="ARBA00023136"/>
    </source>
</evidence>